<reference evidence="1" key="1">
    <citation type="journal article" date="2020" name="Stud. Mycol.">
        <title>101 Dothideomycetes genomes: a test case for predicting lifestyles and emergence of pathogens.</title>
        <authorList>
            <person name="Haridas S."/>
            <person name="Albert R."/>
            <person name="Binder M."/>
            <person name="Bloem J."/>
            <person name="Labutti K."/>
            <person name="Salamov A."/>
            <person name="Andreopoulos B."/>
            <person name="Baker S."/>
            <person name="Barry K."/>
            <person name="Bills G."/>
            <person name="Bluhm B."/>
            <person name="Cannon C."/>
            <person name="Castanera R."/>
            <person name="Culley D."/>
            <person name="Daum C."/>
            <person name="Ezra D."/>
            <person name="Gonzalez J."/>
            <person name="Henrissat B."/>
            <person name="Kuo A."/>
            <person name="Liang C."/>
            <person name="Lipzen A."/>
            <person name="Lutzoni F."/>
            <person name="Magnuson J."/>
            <person name="Mondo S."/>
            <person name="Nolan M."/>
            <person name="Ohm R."/>
            <person name="Pangilinan J."/>
            <person name="Park H.-J."/>
            <person name="Ramirez L."/>
            <person name="Alfaro M."/>
            <person name="Sun H."/>
            <person name="Tritt A."/>
            <person name="Yoshinaga Y."/>
            <person name="Zwiers L.-H."/>
            <person name="Turgeon B."/>
            <person name="Goodwin S."/>
            <person name="Spatafora J."/>
            <person name="Crous P."/>
            <person name="Grigoriev I."/>
        </authorList>
    </citation>
    <scope>NUCLEOTIDE SEQUENCE</scope>
    <source>
        <strain evidence="1">ATCC 36951</strain>
    </source>
</reference>
<name>A0A6A6C6G7_ZASCE</name>
<gene>
    <name evidence="1" type="ORF">M409DRAFT_69598</name>
</gene>
<evidence type="ECO:0000313" key="1">
    <source>
        <dbReference type="EMBL" id="KAF2161800.1"/>
    </source>
</evidence>
<evidence type="ECO:0000313" key="2">
    <source>
        <dbReference type="Proteomes" id="UP000799537"/>
    </source>
</evidence>
<dbReference type="PANTHER" id="PTHR42085">
    <property type="entry name" value="F-BOX DOMAIN-CONTAINING PROTEIN"/>
    <property type="match status" value="1"/>
</dbReference>
<dbReference type="Proteomes" id="UP000799537">
    <property type="component" value="Unassembled WGS sequence"/>
</dbReference>
<keyword evidence="2" id="KW-1185">Reference proteome</keyword>
<protein>
    <recommendedName>
        <fullName evidence="3">F-box domain-containing protein</fullName>
    </recommendedName>
</protein>
<dbReference type="GeneID" id="54571639"/>
<accession>A0A6A6C6G7</accession>
<dbReference type="EMBL" id="ML993617">
    <property type="protein sequence ID" value="KAF2161800.1"/>
    <property type="molecule type" value="Genomic_DNA"/>
</dbReference>
<sequence>MEADFSLLNDDFEDVFHTPHQIQLRTPFRLLDLPPELWLRICEFAVTKPTAIRVGKEPNPEDQMAVVRQPAITRASRLLRVEALPMFYALNTFEMLHCFGVPCPRKWITAIGTTNRQRMKAMLMISSCDLGFWEGSYRRASMDVSVEFPGSEPSPVPLFTGFNMFKVSFN</sequence>
<proteinExistence type="predicted"/>
<dbReference type="PANTHER" id="PTHR42085:SF2">
    <property type="entry name" value="F-BOX DOMAIN-CONTAINING PROTEIN"/>
    <property type="match status" value="1"/>
</dbReference>
<organism evidence="1 2">
    <name type="scientific">Zasmidium cellare ATCC 36951</name>
    <dbReference type="NCBI Taxonomy" id="1080233"/>
    <lineage>
        <taxon>Eukaryota</taxon>
        <taxon>Fungi</taxon>
        <taxon>Dikarya</taxon>
        <taxon>Ascomycota</taxon>
        <taxon>Pezizomycotina</taxon>
        <taxon>Dothideomycetes</taxon>
        <taxon>Dothideomycetidae</taxon>
        <taxon>Mycosphaerellales</taxon>
        <taxon>Mycosphaerellaceae</taxon>
        <taxon>Zasmidium</taxon>
    </lineage>
</organism>
<dbReference type="AlphaFoldDB" id="A0A6A6C6G7"/>
<dbReference type="RefSeq" id="XP_033662689.1">
    <property type="nucleotide sequence ID" value="XM_033818367.1"/>
</dbReference>
<dbReference type="OrthoDB" id="3646601at2759"/>
<dbReference type="InterPro" id="IPR038883">
    <property type="entry name" value="AN11006-like"/>
</dbReference>
<evidence type="ECO:0008006" key="3">
    <source>
        <dbReference type="Google" id="ProtNLM"/>
    </source>
</evidence>